<gene>
    <name evidence="15" type="ORF">SASPL_101633</name>
</gene>
<dbReference type="GO" id="GO:0004674">
    <property type="term" value="F:protein serine/threonine kinase activity"/>
    <property type="evidence" value="ECO:0007669"/>
    <property type="project" value="UniProtKB-KW"/>
</dbReference>
<evidence type="ECO:0000313" key="15">
    <source>
        <dbReference type="EMBL" id="KAG6436731.1"/>
    </source>
</evidence>
<evidence type="ECO:0000256" key="8">
    <source>
        <dbReference type="ARBA" id="ARBA00022840"/>
    </source>
</evidence>
<dbReference type="Gene3D" id="3.30.200.20">
    <property type="entry name" value="Phosphorylase Kinase, domain 1"/>
    <property type="match status" value="1"/>
</dbReference>
<reference evidence="15" key="2">
    <citation type="submission" date="2020-08" db="EMBL/GenBank/DDBJ databases">
        <title>Plant Genome Project.</title>
        <authorList>
            <person name="Zhang R.-G."/>
        </authorList>
    </citation>
    <scope>NUCLEOTIDE SEQUENCE</scope>
    <source>
        <strain evidence="15">Huo1</strain>
        <tissue evidence="15">Leaf</tissue>
    </source>
</reference>
<comment type="caution">
    <text evidence="15">The sequence shown here is derived from an EMBL/GenBank/DDBJ whole genome shotgun (WGS) entry which is preliminary data.</text>
</comment>
<comment type="similarity">
    <text evidence="13">Belongs to the protein kinase superfamily.</text>
</comment>
<evidence type="ECO:0000313" key="16">
    <source>
        <dbReference type="Proteomes" id="UP000298416"/>
    </source>
</evidence>
<comment type="subcellular location">
    <subcellularLocation>
        <location evidence="1">Membrane</location>
        <topology evidence="1">Single-pass type I membrane protein</topology>
    </subcellularLocation>
</comment>
<evidence type="ECO:0000256" key="5">
    <source>
        <dbReference type="ARBA" id="ARBA00022729"/>
    </source>
</evidence>
<dbReference type="InterPro" id="IPR001245">
    <property type="entry name" value="Ser-Thr/Tyr_kinase_cat_dom"/>
</dbReference>
<dbReference type="InterPro" id="IPR045874">
    <property type="entry name" value="LRK10/LRL21-25-like"/>
</dbReference>
<dbReference type="PROSITE" id="PS50011">
    <property type="entry name" value="PROTEIN_KINASE_DOM"/>
    <property type="match status" value="1"/>
</dbReference>
<evidence type="ECO:0000256" key="6">
    <source>
        <dbReference type="ARBA" id="ARBA00022741"/>
    </source>
</evidence>
<evidence type="ECO:0000256" key="12">
    <source>
        <dbReference type="PROSITE-ProRule" id="PRU10141"/>
    </source>
</evidence>
<evidence type="ECO:0000256" key="11">
    <source>
        <dbReference type="ARBA" id="ARBA00023180"/>
    </source>
</evidence>
<evidence type="ECO:0000256" key="2">
    <source>
        <dbReference type="ARBA" id="ARBA00022527"/>
    </source>
</evidence>
<keyword evidence="4" id="KW-0812">Transmembrane</keyword>
<evidence type="ECO:0000256" key="3">
    <source>
        <dbReference type="ARBA" id="ARBA00022679"/>
    </source>
</evidence>
<dbReference type="SUPFAM" id="SSF56112">
    <property type="entry name" value="Protein kinase-like (PK-like)"/>
    <property type="match status" value="1"/>
</dbReference>
<sequence>MDRFFKELAQDKPVRFTAQQLYTFTTNYAEILGSGGYGKVYKGKFPNGVKIAVKVLNKSSNDVSKQFMAEVGSIGRVHHINLVRLFGFCHDQFMSALVYEFMENGSLDRHLFGENQLLEWEKLHDIALGTAKGIAYLHEECDKRIIHYDIKPENVLLDASFSPKVADFGLAKLCNRDDTHVSLTGYRGTPGYMAPEFMLKNYPITYKCDVYSFGMLMFEIVGRRRNTEMKGNSSDSVDWFPEQVWKEYEKGELIALVESRGIPENERSKAERMCMVALWCVQDQPQTRPPMSVVVKMLEGDVEILQPPKPFSYWFKNTVMGNSLTRTTSNSSTSQGMDSYWIKEKPTTPVMNKYEITIATL</sequence>
<dbReference type="InterPro" id="IPR008271">
    <property type="entry name" value="Ser/Thr_kinase_AS"/>
</dbReference>
<dbReference type="Gene3D" id="1.10.510.10">
    <property type="entry name" value="Transferase(Phosphotransferase) domain 1"/>
    <property type="match status" value="1"/>
</dbReference>
<keyword evidence="10" id="KW-0472">Membrane</keyword>
<reference evidence="15" key="1">
    <citation type="submission" date="2018-01" db="EMBL/GenBank/DDBJ databases">
        <authorList>
            <person name="Mao J.F."/>
        </authorList>
    </citation>
    <scope>NUCLEOTIDE SEQUENCE</scope>
    <source>
        <strain evidence="15">Huo1</strain>
        <tissue evidence="15">Leaf</tissue>
    </source>
</reference>
<dbReference type="FunFam" id="3.30.200.20:FF:000178">
    <property type="entry name" value="serine/threonine-protein kinase PBS1-like"/>
    <property type="match status" value="1"/>
</dbReference>
<proteinExistence type="inferred from homology"/>
<dbReference type="GO" id="GO:0016020">
    <property type="term" value="C:membrane"/>
    <property type="evidence" value="ECO:0007669"/>
    <property type="project" value="UniProtKB-SubCell"/>
</dbReference>
<dbReference type="InterPro" id="IPR000719">
    <property type="entry name" value="Prot_kinase_dom"/>
</dbReference>
<accession>A0A8X8YQE2</accession>
<evidence type="ECO:0000256" key="1">
    <source>
        <dbReference type="ARBA" id="ARBA00004479"/>
    </source>
</evidence>
<keyword evidence="11" id="KW-0325">Glycoprotein</keyword>
<dbReference type="OrthoDB" id="4062651at2759"/>
<dbReference type="SMART" id="SM00220">
    <property type="entry name" value="S_TKc"/>
    <property type="match status" value="1"/>
</dbReference>
<keyword evidence="8 12" id="KW-0067">ATP-binding</keyword>
<feature type="domain" description="Protein kinase" evidence="14">
    <location>
        <begin position="26"/>
        <end position="305"/>
    </location>
</feature>
<dbReference type="EMBL" id="PNBA02000001">
    <property type="protein sequence ID" value="KAG6436731.1"/>
    <property type="molecule type" value="Genomic_DNA"/>
</dbReference>
<evidence type="ECO:0000259" key="14">
    <source>
        <dbReference type="PROSITE" id="PS50011"/>
    </source>
</evidence>
<keyword evidence="6 12" id="KW-0547">Nucleotide-binding</keyword>
<keyword evidence="2 13" id="KW-0723">Serine/threonine-protein kinase</keyword>
<dbReference type="AlphaFoldDB" id="A0A8X8YQE2"/>
<dbReference type="InterPro" id="IPR011009">
    <property type="entry name" value="Kinase-like_dom_sf"/>
</dbReference>
<feature type="binding site" evidence="12">
    <location>
        <position position="54"/>
    </location>
    <ligand>
        <name>ATP</name>
        <dbReference type="ChEBI" id="CHEBI:30616"/>
    </ligand>
</feature>
<evidence type="ECO:0000256" key="13">
    <source>
        <dbReference type="RuleBase" id="RU000304"/>
    </source>
</evidence>
<evidence type="ECO:0000256" key="4">
    <source>
        <dbReference type="ARBA" id="ARBA00022692"/>
    </source>
</evidence>
<evidence type="ECO:0000256" key="10">
    <source>
        <dbReference type="ARBA" id="ARBA00023136"/>
    </source>
</evidence>
<dbReference type="FunFam" id="1.10.510.10:FF:000537">
    <property type="entry name" value="Putative receptor-like protein kinase"/>
    <property type="match status" value="1"/>
</dbReference>
<dbReference type="GO" id="GO:0005524">
    <property type="term" value="F:ATP binding"/>
    <property type="evidence" value="ECO:0007669"/>
    <property type="project" value="UniProtKB-UniRule"/>
</dbReference>
<dbReference type="InterPro" id="IPR017441">
    <property type="entry name" value="Protein_kinase_ATP_BS"/>
</dbReference>
<keyword evidence="9" id="KW-1133">Transmembrane helix</keyword>
<name>A0A8X8YQE2_SALSN</name>
<keyword evidence="3" id="KW-0808">Transferase</keyword>
<evidence type="ECO:0000256" key="9">
    <source>
        <dbReference type="ARBA" id="ARBA00022989"/>
    </source>
</evidence>
<dbReference type="PROSITE" id="PS00108">
    <property type="entry name" value="PROTEIN_KINASE_ST"/>
    <property type="match status" value="1"/>
</dbReference>
<dbReference type="Proteomes" id="UP000298416">
    <property type="component" value="Unassembled WGS sequence"/>
</dbReference>
<protein>
    <recommendedName>
        <fullName evidence="14">Protein kinase domain-containing protein</fullName>
    </recommendedName>
</protein>
<organism evidence="15">
    <name type="scientific">Salvia splendens</name>
    <name type="common">Scarlet sage</name>
    <dbReference type="NCBI Taxonomy" id="180675"/>
    <lineage>
        <taxon>Eukaryota</taxon>
        <taxon>Viridiplantae</taxon>
        <taxon>Streptophyta</taxon>
        <taxon>Embryophyta</taxon>
        <taxon>Tracheophyta</taxon>
        <taxon>Spermatophyta</taxon>
        <taxon>Magnoliopsida</taxon>
        <taxon>eudicotyledons</taxon>
        <taxon>Gunneridae</taxon>
        <taxon>Pentapetalae</taxon>
        <taxon>asterids</taxon>
        <taxon>lamiids</taxon>
        <taxon>Lamiales</taxon>
        <taxon>Lamiaceae</taxon>
        <taxon>Nepetoideae</taxon>
        <taxon>Mentheae</taxon>
        <taxon>Salviinae</taxon>
        <taxon>Salvia</taxon>
        <taxon>Salvia subgen. Calosphace</taxon>
        <taxon>core Calosphace</taxon>
    </lineage>
</organism>
<evidence type="ECO:0000256" key="7">
    <source>
        <dbReference type="ARBA" id="ARBA00022777"/>
    </source>
</evidence>
<dbReference type="Pfam" id="PF07714">
    <property type="entry name" value="PK_Tyr_Ser-Thr"/>
    <property type="match status" value="1"/>
</dbReference>
<keyword evidence="5" id="KW-0732">Signal</keyword>
<keyword evidence="16" id="KW-1185">Reference proteome</keyword>
<dbReference type="PANTHER" id="PTHR27009">
    <property type="entry name" value="RUST RESISTANCE KINASE LR10-RELATED"/>
    <property type="match status" value="1"/>
</dbReference>
<keyword evidence="7" id="KW-0418">Kinase</keyword>
<dbReference type="PROSITE" id="PS00107">
    <property type="entry name" value="PROTEIN_KINASE_ATP"/>
    <property type="match status" value="1"/>
</dbReference>